<name>A0A7L9UAH8_9BURK</name>
<feature type="domain" description="Glucose/Sorbosone dehydrogenase" evidence="2">
    <location>
        <begin position="15"/>
        <end position="102"/>
    </location>
</feature>
<reference evidence="3 4" key="1">
    <citation type="submission" date="2020-10" db="EMBL/GenBank/DDBJ databases">
        <title>Genome sequencing of Massilia sp. LPB0304.</title>
        <authorList>
            <person name="Kim J."/>
        </authorList>
    </citation>
    <scope>NUCLEOTIDE SEQUENCE [LARGE SCALE GENOMIC DNA]</scope>
    <source>
        <strain evidence="3 4">LPB0304</strain>
    </source>
</reference>
<dbReference type="AlphaFoldDB" id="A0A7L9UAH8"/>
<evidence type="ECO:0000313" key="4">
    <source>
        <dbReference type="Proteomes" id="UP000593875"/>
    </source>
</evidence>
<dbReference type="InterPro" id="IPR012938">
    <property type="entry name" value="Glc/Sorbosone_DH"/>
</dbReference>
<dbReference type="EMBL" id="CP062941">
    <property type="protein sequence ID" value="QOL52061.1"/>
    <property type="molecule type" value="Genomic_DNA"/>
</dbReference>
<dbReference type="Pfam" id="PF07995">
    <property type="entry name" value="GSDH"/>
    <property type="match status" value="1"/>
</dbReference>
<evidence type="ECO:0000256" key="1">
    <source>
        <dbReference type="SAM" id="MobiDB-lite"/>
    </source>
</evidence>
<keyword evidence="4" id="KW-1185">Reference proteome</keyword>
<dbReference type="Proteomes" id="UP000593875">
    <property type="component" value="Chromosome"/>
</dbReference>
<accession>A0A7L9UAH8</accession>
<feature type="region of interest" description="Disordered" evidence="1">
    <location>
        <begin position="113"/>
        <end position="152"/>
    </location>
</feature>
<dbReference type="Gene3D" id="2.120.10.30">
    <property type="entry name" value="TolB, C-terminal domain"/>
    <property type="match status" value="1"/>
</dbReference>
<organism evidence="3 4">
    <name type="scientific">Massilia litorea</name>
    <dbReference type="NCBI Taxonomy" id="2769491"/>
    <lineage>
        <taxon>Bacteria</taxon>
        <taxon>Pseudomonadati</taxon>
        <taxon>Pseudomonadota</taxon>
        <taxon>Betaproteobacteria</taxon>
        <taxon>Burkholderiales</taxon>
        <taxon>Oxalobacteraceae</taxon>
        <taxon>Telluria group</taxon>
        <taxon>Massilia</taxon>
    </lineage>
</organism>
<protein>
    <submittedName>
        <fullName evidence="3">PQQ-dependent sugar dehydrogenase</fullName>
    </submittedName>
</protein>
<dbReference type="InterPro" id="IPR011042">
    <property type="entry name" value="6-blade_b-propeller_TolB-like"/>
</dbReference>
<evidence type="ECO:0000313" key="3">
    <source>
        <dbReference type="EMBL" id="QOL52061.1"/>
    </source>
</evidence>
<proteinExistence type="predicted"/>
<evidence type="ECO:0000259" key="2">
    <source>
        <dbReference type="Pfam" id="PF07995"/>
    </source>
</evidence>
<sequence length="193" mass="20348">MLDPNLQVTTWLGGLTTPIGIAFIGTDEALILEKATGQVKRATGGGQATPVLDLAVNSASERGLLGIALHPDFPALPFVYIRWTESSTGHHGTAQPPFRVQGDRNDDVRRRPAAAALSAHPPRGHRQRRAWSCCPAPPTRIRSSAGAMTSGRRGRPLYGATHWAPNTTAVCGSVRPGPTRRPPPPAAACTGCA</sequence>
<feature type="region of interest" description="Disordered" evidence="1">
    <location>
        <begin position="174"/>
        <end position="193"/>
    </location>
</feature>
<gene>
    <name evidence="3" type="ORF">LPB04_15425</name>
</gene>
<dbReference type="KEGG" id="mlir:LPB04_15425"/>